<keyword evidence="3" id="KW-0255">Endonuclease</keyword>
<dbReference type="EMBL" id="CP002116">
    <property type="protein sequence ID" value="ADK81396.1"/>
    <property type="molecule type" value="Genomic_DNA"/>
</dbReference>
<comment type="cofactor">
    <cofactor evidence="1">
        <name>a divalent metal cation</name>
        <dbReference type="ChEBI" id="CHEBI:60240"/>
    </cofactor>
</comment>
<evidence type="ECO:0000259" key="7">
    <source>
        <dbReference type="Pfam" id="PF08340"/>
    </source>
</evidence>
<dbReference type="InterPro" id="IPR013527">
    <property type="entry name" value="YicC-like_N"/>
</dbReference>
<dbReference type="InterPro" id="IPR013551">
    <property type="entry name" value="YicC-like_C"/>
</dbReference>
<dbReference type="PANTHER" id="PTHR30636:SF3">
    <property type="entry name" value="UPF0701 PROTEIN YICC"/>
    <property type="match status" value="1"/>
</dbReference>
<name>E1R769_SEDSS</name>
<evidence type="ECO:0000313" key="9">
    <source>
        <dbReference type="Proteomes" id="UP000002318"/>
    </source>
</evidence>
<keyword evidence="4" id="KW-0378">Hydrolase</keyword>
<dbReference type="InterPro" id="IPR005229">
    <property type="entry name" value="YicC/YloC-like"/>
</dbReference>
<accession>E1R769</accession>
<dbReference type="Pfam" id="PF03755">
    <property type="entry name" value="YicC-like_N"/>
    <property type="match status" value="1"/>
</dbReference>
<feature type="domain" description="Endoribonuclease YicC-like C-terminal" evidence="7">
    <location>
        <begin position="174"/>
        <end position="288"/>
    </location>
</feature>
<dbReference type="KEGG" id="ssm:Spirs_2281"/>
<dbReference type="Pfam" id="PF08340">
    <property type="entry name" value="YicC-like_C"/>
    <property type="match status" value="1"/>
</dbReference>
<sequence length="288" mass="32514">MKSMTGYGFSEFSNDALQLSVELKSWNNRYLDISVNLPPFLSPLESDFRDRIKARAERGKIEFSVRLKELQEEIEVIPDLKVAESYMGALRTLADTLGESSSSLFPLLLNMDGVLKSVKNRDIERYRRVIIPLLDEILESFEHSRASEGTATKAHILSNLERVKKGLTIVRSGAAALEKKLYDALLERFKQLTDGTFDENRILSEVAVLLMKYGVAEEINRLDTHIAHFEAIAGQQGAVGKKLDFLCQEMNREVNTIGSKNTIAEIGHAVVEMKEAIENIREQLRNVE</sequence>
<evidence type="ECO:0000256" key="3">
    <source>
        <dbReference type="ARBA" id="ARBA00022759"/>
    </source>
</evidence>
<evidence type="ECO:0000256" key="5">
    <source>
        <dbReference type="ARBA" id="ARBA00035648"/>
    </source>
</evidence>
<keyword evidence="9" id="KW-1185">Reference proteome</keyword>
<evidence type="ECO:0000259" key="6">
    <source>
        <dbReference type="Pfam" id="PF03755"/>
    </source>
</evidence>
<dbReference type="PANTHER" id="PTHR30636">
    <property type="entry name" value="UPF0701 PROTEIN YICC"/>
    <property type="match status" value="1"/>
</dbReference>
<dbReference type="eggNOG" id="COG1561">
    <property type="taxonomic scope" value="Bacteria"/>
</dbReference>
<dbReference type="AlphaFoldDB" id="E1R769"/>
<protein>
    <submittedName>
        <fullName evidence="8">YicC domain protein</fullName>
    </submittedName>
</protein>
<evidence type="ECO:0000256" key="4">
    <source>
        <dbReference type="ARBA" id="ARBA00022801"/>
    </source>
</evidence>
<feature type="domain" description="Endoribonuclease YicC-like N-terminal" evidence="6">
    <location>
        <begin position="1"/>
        <end position="153"/>
    </location>
</feature>
<dbReference type="HOGENOM" id="CLU_076609_1_0_12"/>
<evidence type="ECO:0000313" key="8">
    <source>
        <dbReference type="EMBL" id="ADK81396.1"/>
    </source>
</evidence>
<comment type="similarity">
    <text evidence="5">Belongs to the YicC/YloC family.</text>
</comment>
<dbReference type="RefSeq" id="WP_013254859.1">
    <property type="nucleotide sequence ID" value="NC_014364.1"/>
</dbReference>
<dbReference type="NCBIfam" id="TIGR00255">
    <property type="entry name" value="YicC/YloC family endoribonuclease"/>
    <property type="match status" value="1"/>
</dbReference>
<keyword evidence="2" id="KW-0540">Nuclease</keyword>
<dbReference type="OrthoDB" id="9771229at2"/>
<dbReference type="Proteomes" id="UP000002318">
    <property type="component" value="Chromosome"/>
</dbReference>
<reference evidence="8 9" key="1">
    <citation type="journal article" date="2010" name="Stand. Genomic Sci.">
        <title>Complete genome sequence of Spirochaeta smaragdinae type strain (SEBR 4228).</title>
        <authorList>
            <person name="Mavromatis K."/>
            <person name="Yasawong M."/>
            <person name="Chertkov O."/>
            <person name="Lapidus A."/>
            <person name="Lucas S."/>
            <person name="Nolan M."/>
            <person name="Del Rio T.G."/>
            <person name="Tice H."/>
            <person name="Cheng J.F."/>
            <person name="Pitluck S."/>
            <person name="Liolios K."/>
            <person name="Ivanova N."/>
            <person name="Tapia R."/>
            <person name="Han C."/>
            <person name="Bruce D."/>
            <person name="Goodwin L."/>
            <person name="Pati A."/>
            <person name="Chen A."/>
            <person name="Palaniappan K."/>
            <person name="Land M."/>
            <person name="Hauser L."/>
            <person name="Chang Y.J."/>
            <person name="Jeffries C.D."/>
            <person name="Detter J.C."/>
            <person name="Rohde M."/>
            <person name="Brambilla E."/>
            <person name="Spring S."/>
            <person name="Goker M."/>
            <person name="Sikorski J."/>
            <person name="Woyke T."/>
            <person name="Bristow J."/>
            <person name="Eisen J.A."/>
            <person name="Markowitz V."/>
            <person name="Hugenholtz P."/>
            <person name="Klenk H.P."/>
            <person name="Kyrpides N.C."/>
        </authorList>
    </citation>
    <scope>NUCLEOTIDE SEQUENCE [LARGE SCALE GENOMIC DNA]</scope>
    <source>
        <strain evidence="9">DSM 11293 / JCM 15392 / SEBR 4228</strain>
    </source>
</reference>
<gene>
    <name evidence="8" type="ordered locus">Spirs_2281</name>
</gene>
<evidence type="ECO:0000256" key="2">
    <source>
        <dbReference type="ARBA" id="ARBA00022722"/>
    </source>
</evidence>
<evidence type="ECO:0000256" key="1">
    <source>
        <dbReference type="ARBA" id="ARBA00001968"/>
    </source>
</evidence>
<dbReference type="STRING" id="573413.Spirs_2281"/>
<proteinExistence type="inferred from homology"/>
<dbReference type="GO" id="GO:0004521">
    <property type="term" value="F:RNA endonuclease activity"/>
    <property type="evidence" value="ECO:0007669"/>
    <property type="project" value="InterPro"/>
</dbReference>
<organism evidence="8 9">
    <name type="scientific">Sediminispirochaeta smaragdinae (strain DSM 11293 / JCM 15392 / SEBR 4228)</name>
    <name type="common">Spirochaeta smaragdinae</name>
    <dbReference type="NCBI Taxonomy" id="573413"/>
    <lineage>
        <taxon>Bacteria</taxon>
        <taxon>Pseudomonadati</taxon>
        <taxon>Spirochaetota</taxon>
        <taxon>Spirochaetia</taxon>
        <taxon>Spirochaetales</taxon>
        <taxon>Spirochaetaceae</taxon>
        <taxon>Sediminispirochaeta</taxon>
    </lineage>
</organism>
<dbReference type="GO" id="GO:0016787">
    <property type="term" value="F:hydrolase activity"/>
    <property type="evidence" value="ECO:0007669"/>
    <property type="project" value="UniProtKB-KW"/>
</dbReference>